<keyword evidence="5" id="KW-1185">Reference proteome</keyword>
<dbReference type="PANTHER" id="PTHR46652:SF3">
    <property type="entry name" value="LEUCINE-RICH REPEAT-CONTAINING PROTEIN 9"/>
    <property type="match status" value="1"/>
</dbReference>
<evidence type="ECO:0000313" key="3">
    <source>
        <dbReference type="EMBL" id="CAI9948732.1"/>
    </source>
</evidence>
<dbReference type="PROSITE" id="PS51450">
    <property type="entry name" value="LRR"/>
    <property type="match status" value="7"/>
</dbReference>
<dbReference type="InterPro" id="IPR025875">
    <property type="entry name" value="Leu-rich_rpt_4"/>
</dbReference>
<dbReference type="SUPFAM" id="SSF52058">
    <property type="entry name" value="L domain-like"/>
    <property type="match status" value="1"/>
</dbReference>
<gene>
    <name evidence="4" type="ORF">HINF_LOCUS23766</name>
    <name evidence="3" type="ORF">HINF_LOCUS36377</name>
</gene>
<dbReference type="Gene3D" id="3.80.10.10">
    <property type="entry name" value="Ribonuclease Inhibitor"/>
    <property type="match status" value="2"/>
</dbReference>
<organism evidence="3">
    <name type="scientific">Hexamita inflata</name>
    <dbReference type="NCBI Taxonomy" id="28002"/>
    <lineage>
        <taxon>Eukaryota</taxon>
        <taxon>Metamonada</taxon>
        <taxon>Diplomonadida</taxon>
        <taxon>Hexamitidae</taxon>
        <taxon>Hexamitinae</taxon>
        <taxon>Hexamita</taxon>
    </lineage>
</organism>
<evidence type="ECO:0000256" key="1">
    <source>
        <dbReference type="ARBA" id="ARBA00022614"/>
    </source>
</evidence>
<dbReference type="AlphaFoldDB" id="A0AA86UF65"/>
<dbReference type="InterPro" id="IPR050836">
    <property type="entry name" value="SDS22/Internalin_LRR"/>
</dbReference>
<dbReference type="EMBL" id="CAXDID020000068">
    <property type="protein sequence ID" value="CAL6013392.1"/>
    <property type="molecule type" value="Genomic_DNA"/>
</dbReference>
<keyword evidence="1" id="KW-0433">Leucine-rich repeat</keyword>
<dbReference type="SMART" id="SM00369">
    <property type="entry name" value="LRR_TYP"/>
    <property type="match status" value="5"/>
</dbReference>
<reference evidence="4 5" key="2">
    <citation type="submission" date="2024-07" db="EMBL/GenBank/DDBJ databases">
        <authorList>
            <person name="Akdeniz Z."/>
        </authorList>
    </citation>
    <scope>NUCLEOTIDE SEQUENCE [LARGE SCALE GENOMIC DNA]</scope>
</reference>
<dbReference type="SMART" id="SM00365">
    <property type="entry name" value="LRR_SD22"/>
    <property type="match status" value="7"/>
</dbReference>
<evidence type="ECO:0000313" key="5">
    <source>
        <dbReference type="Proteomes" id="UP001642409"/>
    </source>
</evidence>
<name>A0AA86UF65_9EUKA</name>
<evidence type="ECO:0000313" key="4">
    <source>
        <dbReference type="EMBL" id="CAL6013392.1"/>
    </source>
</evidence>
<dbReference type="Pfam" id="PF12799">
    <property type="entry name" value="LRR_4"/>
    <property type="match status" value="1"/>
</dbReference>
<comment type="caution">
    <text evidence="3">The sequence shown here is derived from an EMBL/GenBank/DDBJ whole genome shotgun (WGS) entry which is preliminary data.</text>
</comment>
<dbReference type="PANTHER" id="PTHR46652">
    <property type="entry name" value="LEUCINE-RICH REPEAT AND IQ DOMAIN-CONTAINING PROTEIN 1-RELATED"/>
    <property type="match status" value="1"/>
</dbReference>
<dbReference type="Proteomes" id="UP001642409">
    <property type="component" value="Unassembled WGS sequence"/>
</dbReference>
<keyword evidence="2" id="KW-0677">Repeat</keyword>
<sequence>MQSNKDISAEPNKKQQLQEYDQQMIQLFQDQVNDGILEIYNNQEITNLDFIQNLYLYKLQLNKCYNIEQNITNDTIKELTFDRCGFQNVLGLKLNNLEILCLREEQIDDTQNILIKMSTSPYFSKLREFELSGHLSQNDIEMSGQLSTKQLKDKSLSNLVKLTLENNDITNIDVISQLINLEELNLSRNMYINISPIQYLTKLTKLSLESCELTDIQDLSKLTKLIDLNLSLNEGIDISPLSHLTQLVRLDLYCCSLVGIPQQLENSELDYPQFLDNSINKLSLLSSLINLKDLYISSNNIDDINPLYQLVKLTILDISDNIVKDFSVLRKLTNLEVLNMSLNSHADITPLQYLIKLTKLELWHCDLYDVSALRPLINLQKLILSNNYIHDISPLSSLNNLIEIHLKENRITDFSSIKQHSNFTQFYIEDEMEDQYRLIIEEQNIYIKIQIIDTSTILLRNTSRQRKQINTRVNLIKEQISQCLFNLNNNHLQFSRNAASFIQQLDTDESCQ</sequence>
<dbReference type="InterPro" id="IPR032675">
    <property type="entry name" value="LRR_dom_sf"/>
</dbReference>
<proteinExistence type="predicted"/>
<accession>A0AA86UF65</accession>
<dbReference type="InterPro" id="IPR001611">
    <property type="entry name" value="Leu-rich_rpt"/>
</dbReference>
<protein>
    <submittedName>
        <fullName evidence="3">Uncharacterized protein</fullName>
    </submittedName>
</protein>
<dbReference type="InterPro" id="IPR003591">
    <property type="entry name" value="Leu-rich_rpt_typical-subtyp"/>
</dbReference>
<evidence type="ECO:0000256" key="2">
    <source>
        <dbReference type="ARBA" id="ARBA00022737"/>
    </source>
</evidence>
<dbReference type="EMBL" id="CATOUU010000790">
    <property type="protein sequence ID" value="CAI9948732.1"/>
    <property type="molecule type" value="Genomic_DNA"/>
</dbReference>
<reference evidence="3" key="1">
    <citation type="submission" date="2023-06" db="EMBL/GenBank/DDBJ databases">
        <authorList>
            <person name="Kurt Z."/>
        </authorList>
    </citation>
    <scope>NUCLEOTIDE SEQUENCE</scope>
</reference>